<feature type="transmembrane region" description="Helical" evidence="7">
    <location>
        <begin position="306"/>
        <end position="324"/>
    </location>
</feature>
<dbReference type="Gene3D" id="1.10.287.70">
    <property type="match status" value="1"/>
</dbReference>
<dbReference type="GO" id="GO:0015279">
    <property type="term" value="F:store-operated calcium channel activity"/>
    <property type="evidence" value="ECO:0007669"/>
    <property type="project" value="TreeGrafter"/>
</dbReference>
<feature type="transmembrane region" description="Helical" evidence="7">
    <location>
        <begin position="281"/>
        <end position="300"/>
    </location>
</feature>
<dbReference type="PANTHER" id="PTHR10117">
    <property type="entry name" value="TRANSIENT RECEPTOR POTENTIAL CHANNEL"/>
    <property type="match status" value="1"/>
</dbReference>
<evidence type="ECO:0000256" key="6">
    <source>
        <dbReference type="SAM" id="MobiDB-lite"/>
    </source>
</evidence>
<dbReference type="PROSITE" id="PS50088">
    <property type="entry name" value="ANK_REPEAT"/>
    <property type="match status" value="1"/>
</dbReference>
<feature type="transmembrane region" description="Helical" evidence="7">
    <location>
        <begin position="375"/>
        <end position="395"/>
    </location>
</feature>
<accession>A0A8S1GZD3</accession>
<dbReference type="SMART" id="SM01420">
    <property type="entry name" value="TRP_2"/>
    <property type="match status" value="1"/>
</dbReference>
<keyword evidence="2" id="KW-0677">Repeat</keyword>
<dbReference type="InterPro" id="IPR002110">
    <property type="entry name" value="Ankyrin_rpt"/>
</dbReference>
<keyword evidence="10" id="KW-1185">Reference proteome</keyword>
<dbReference type="InterPro" id="IPR013555">
    <property type="entry name" value="TRP_dom"/>
</dbReference>
<feature type="transmembrane region" description="Helical" evidence="7">
    <location>
        <begin position="336"/>
        <end position="355"/>
    </location>
</feature>
<dbReference type="InterPro" id="IPR036770">
    <property type="entry name" value="Ankyrin_rpt-contain_sf"/>
</dbReference>
<dbReference type="Pfam" id="PF00023">
    <property type="entry name" value="Ank"/>
    <property type="match status" value="1"/>
</dbReference>
<protein>
    <recommendedName>
        <fullName evidence="8">Transient receptor ion channel domain-containing protein</fullName>
    </recommendedName>
</protein>
<dbReference type="EMBL" id="CAJGYM010000008">
    <property type="protein sequence ID" value="CAD6188442.1"/>
    <property type="molecule type" value="Genomic_DNA"/>
</dbReference>
<dbReference type="PANTHER" id="PTHR10117:SF50">
    <property type="entry name" value="ANK_REP_REGION DOMAIN-CONTAINING PROTEIN"/>
    <property type="match status" value="1"/>
</dbReference>
<name>A0A8S1GZD3_9PELO</name>
<dbReference type="GO" id="GO:0034703">
    <property type="term" value="C:cation channel complex"/>
    <property type="evidence" value="ECO:0007669"/>
    <property type="project" value="TreeGrafter"/>
</dbReference>
<dbReference type="SUPFAM" id="SSF48403">
    <property type="entry name" value="Ankyrin repeat"/>
    <property type="match status" value="1"/>
</dbReference>
<evidence type="ECO:0000313" key="10">
    <source>
        <dbReference type="Proteomes" id="UP000835052"/>
    </source>
</evidence>
<keyword evidence="7" id="KW-0812">Transmembrane</keyword>
<feature type="transmembrane region" description="Helical" evidence="7">
    <location>
        <begin position="541"/>
        <end position="563"/>
    </location>
</feature>
<dbReference type="OrthoDB" id="2373987at2759"/>
<gene>
    <name evidence="9" type="ORF">CAUJ_LOCUS4361</name>
</gene>
<keyword evidence="7" id="KW-1133">Transmembrane helix</keyword>
<dbReference type="GO" id="GO:0070679">
    <property type="term" value="F:inositol 1,4,5 trisphosphate binding"/>
    <property type="evidence" value="ECO:0007669"/>
    <property type="project" value="TreeGrafter"/>
</dbReference>
<proteinExistence type="predicted"/>
<evidence type="ECO:0000259" key="8">
    <source>
        <dbReference type="SMART" id="SM01420"/>
    </source>
</evidence>
<dbReference type="InterPro" id="IPR002153">
    <property type="entry name" value="TRPC_channel"/>
</dbReference>
<dbReference type="GO" id="GO:0005886">
    <property type="term" value="C:plasma membrane"/>
    <property type="evidence" value="ECO:0007669"/>
    <property type="project" value="TreeGrafter"/>
</dbReference>
<organism evidence="9 10">
    <name type="scientific">Caenorhabditis auriculariae</name>
    <dbReference type="NCBI Taxonomy" id="2777116"/>
    <lineage>
        <taxon>Eukaryota</taxon>
        <taxon>Metazoa</taxon>
        <taxon>Ecdysozoa</taxon>
        <taxon>Nematoda</taxon>
        <taxon>Chromadorea</taxon>
        <taxon>Rhabditida</taxon>
        <taxon>Rhabditina</taxon>
        <taxon>Rhabditomorpha</taxon>
        <taxon>Rhabditoidea</taxon>
        <taxon>Rhabditidae</taxon>
        <taxon>Peloderinae</taxon>
        <taxon>Caenorhabditis</taxon>
    </lineage>
</organism>
<dbReference type="Proteomes" id="UP000835052">
    <property type="component" value="Unassembled WGS sequence"/>
</dbReference>
<feature type="transmembrane region" description="Helical" evidence="7">
    <location>
        <begin position="456"/>
        <end position="478"/>
    </location>
</feature>
<keyword evidence="1" id="KW-0813">Transport</keyword>
<evidence type="ECO:0000256" key="7">
    <source>
        <dbReference type="SAM" id="Phobius"/>
    </source>
</evidence>
<feature type="repeat" description="ANK" evidence="5">
    <location>
        <begin position="89"/>
        <end position="121"/>
    </location>
</feature>
<dbReference type="PRINTS" id="PR01097">
    <property type="entry name" value="TRNSRECEPTRP"/>
</dbReference>
<dbReference type="GO" id="GO:0007338">
    <property type="term" value="P:single fertilization"/>
    <property type="evidence" value="ECO:0007669"/>
    <property type="project" value="TreeGrafter"/>
</dbReference>
<evidence type="ECO:0000256" key="4">
    <source>
        <dbReference type="ARBA" id="ARBA00023303"/>
    </source>
</evidence>
<feature type="transmembrane region" description="Helical" evidence="7">
    <location>
        <begin position="416"/>
        <end position="436"/>
    </location>
</feature>
<reference evidence="9" key="1">
    <citation type="submission" date="2020-10" db="EMBL/GenBank/DDBJ databases">
        <authorList>
            <person name="Kikuchi T."/>
        </authorList>
    </citation>
    <scope>NUCLEOTIDE SEQUENCE</scope>
    <source>
        <strain evidence="9">NKZ352</strain>
    </source>
</reference>
<feature type="domain" description="Transient receptor ion channel" evidence="8">
    <location>
        <begin position="124"/>
        <end position="185"/>
    </location>
</feature>
<dbReference type="GO" id="GO:0051480">
    <property type="term" value="P:regulation of cytosolic calcium ion concentration"/>
    <property type="evidence" value="ECO:0007669"/>
    <property type="project" value="TreeGrafter"/>
</dbReference>
<keyword evidence="3" id="KW-0406">Ion transport</keyword>
<sequence length="682" mass="78743">MNKFLEDVRRKDRTEVLNKLNTLANLAEDGRIKEICNYVLQNSSISLKEAQMHAIMTGNLGIVEHVTCLFIDYPFDERKGCTDSPTFEPHVTPLILACKNNDFPIVEFLLSRGHSIDIPHFRSCTCNLCSKMPAGIGINARRIDVLRAVTSEAYLWLATDDVFSACCSVVKDLQMMKSDGPLEFVETFQELEVNVQKFVAKLSEHFRMQEEFDVVMCSKRCCSLADSELVYPRIQLALDASMRQFISGAHVQSAIRSVWLRDWGNFGMEPLRDAYRIGRHVFLYPLLALLFTVSNGKIASSFNVPIARFVSHVAAYASFLFAVLFHRRVSSHTLGLFLECYFFLYILGLLFEKYLLFTRLGFNLYFSFWWRWFDFLLLAVFNISLFVRLETFLVGSPIKLLHLERTHWSAFEYDTYHEIFLTGGYIFAIWKVFYYCQLLKKLGISVLTAGKCVAKLYHFLTIMAIVIFSFAVGLNMMLYPYNQTNGLEKLTAFNTIPISLETLYWSFFGYLDPKSYRIQISEEKRIPIKNEMPATNVSVEMFVALFHIVIIIVLLNLITALLVKTAEEVQDNEELEYKYTRAAIYSEFFTWEHAVPPPFNLIHVPVAFFCRLAEQKNGDDDEDLVVFYQVLRKLYDRFRASKDYRSACNQNLLSEVQPNEGPSAPDLYLRKKTRTQSASSSR</sequence>
<keyword evidence="5" id="KW-0040">ANK repeat</keyword>
<comment type="caution">
    <text evidence="9">The sequence shown here is derived from an EMBL/GenBank/DDBJ whole genome shotgun (WGS) entry which is preliminary data.</text>
</comment>
<evidence type="ECO:0000256" key="5">
    <source>
        <dbReference type="PROSITE-ProRule" id="PRU00023"/>
    </source>
</evidence>
<evidence type="ECO:0000256" key="2">
    <source>
        <dbReference type="ARBA" id="ARBA00022737"/>
    </source>
</evidence>
<keyword evidence="4" id="KW-0407">Ion channel</keyword>
<evidence type="ECO:0000313" key="9">
    <source>
        <dbReference type="EMBL" id="CAD6188442.1"/>
    </source>
</evidence>
<feature type="region of interest" description="Disordered" evidence="6">
    <location>
        <begin position="655"/>
        <end position="682"/>
    </location>
</feature>
<dbReference type="AlphaFoldDB" id="A0A8S1GZD3"/>
<evidence type="ECO:0000256" key="1">
    <source>
        <dbReference type="ARBA" id="ARBA00022448"/>
    </source>
</evidence>
<keyword evidence="7" id="KW-0472">Membrane</keyword>
<evidence type="ECO:0000256" key="3">
    <source>
        <dbReference type="ARBA" id="ARBA00023065"/>
    </source>
</evidence>